<reference evidence="3 4" key="1">
    <citation type="submission" date="2021-08" db="EMBL/GenBank/DDBJ databases">
        <title>Caldovatus sediminis gen. nov., sp. nov., a moderately thermophilic bacterium isolated from a hot spring.</title>
        <authorList>
            <person name="Hu C.-J."/>
            <person name="Li W.-J."/>
            <person name="Xian W.-D."/>
        </authorList>
    </citation>
    <scope>NUCLEOTIDE SEQUENCE [LARGE SCALE GENOMIC DNA]</scope>
    <source>
        <strain evidence="3 4">SYSU G05006</strain>
    </source>
</reference>
<dbReference type="PANTHER" id="PTHR33393">
    <property type="entry name" value="POLYGLUTAMINE SYNTHESIS ACCESSORY PROTEIN RV0574C-RELATED"/>
    <property type="match status" value="1"/>
</dbReference>
<dbReference type="CDD" id="cd07381">
    <property type="entry name" value="MPP_CapA"/>
    <property type="match status" value="1"/>
</dbReference>
<comment type="caution">
    <text evidence="3">The sequence shown here is derived from an EMBL/GenBank/DDBJ whole genome shotgun (WGS) entry which is preliminary data.</text>
</comment>
<organism evidence="3 4">
    <name type="scientific">Caldovatus aquaticus</name>
    <dbReference type="NCBI Taxonomy" id="2865671"/>
    <lineage>
        <taxon>Bacteria</taxon>
        <taxon>Pseudomonadati</taxon>
        <taxon>Pseudomonadota</taxon>
        <taxon>Alphaproteobacteria</taxon>
        <taxon>Acetobacterales</taxon>
        <taxon>Roseomonadaceae</taxon>
        <taxon>Caldovatus</taxon>
    </lineage>
</organism>
<name>A0ABS7EX57_9PROT</name>
<dbReference type="PANTHER" id="PTHR33393:SF11">
    <property type="entry name" value="POLYGLUTAMINE SYNTHESIS ACCESSORY PROTEIN RV0574C-RELATED"/>
    <property type="match status" value="1"/>
</dbReference>
<dbReference type="Gene3D" id="3.60.21.10">
    <property type="match status" value="1"/>
</dbReference>
<evidence type="ECO:0000259" key="2">
    <source>
        <dbReference type="SMART" id="SM00854"/>
    </source>
</evidence>
<sequence>MDTITLALTGDVMLGRGVDQILPHPSEPTLHEPHVRSALTYVALAERANGPIPRPVGFAYVWGDALETMRQADARIVNLETSVTTSEAFEPKGINYRMHPDNVGCLRAAGIECCVLANNHVLDWGVAGLLETLETLERAGVHTAGAGRDLAQAAAPAAIALAPAGSGRLLVFAYGSPTSGIPPDWAAGPGRPGVHLLRDLSDATVARIAEAVRAARRPGDIAIASIHWGPNWGYDIPPAFRRFAHALLDQAGFALVHGHSSHHAQGLEIHRNRLILYGAGDFLNDYEGIGGYEEFRGDLAVLYLPRLSRATGELLGLTLAPFRIGRMRLNRPAADDVRWLAERLDRESRRFGVRVRAEGGHGHLLVARPGEG</sequence>
<dbReference type="Proteomes" id="UP001519924">
    <property type="component" value="Unassembled WGS sequence"/>
</dbReference>
<accession>A0ABS7EX57</accession>
<keyword evidence="4" id="KW-1185">Reference proteome</keyword>
<dbReference type="RefSeq" id="WP_220115452.1">
    <property type="nucleotide sequence ID" value="NZ_JAHZUY010000001.1"/>
</dbReference>
<protein>
    <submittedName>
        <fullName evidence="3">CapA family protein</fullName>
    </submittedName>
</protein>
<dbReference type="EMBL" id="JAHZUY010000001">
    <property type="protein sequence ID" value="MBW8267942.1"/>
    <property type="molecule type" value="Genomic_DNA"/>
</dbReference>
<dbReference type="SUPFAM" id="SSF56300">
    <property type="entry name" value="Metallo-dependent phosphatases"/>
    <property type="match status" value="1"/>
</dbReference>
<dbReference type="SMART" id="SM00854">
    <property type="entry name" value="PGA_cap"/>
    <property type="match status" value="1"/>
</dbReference>
<evidence type="ECO:0000256" key="1">
    <source>
        <dbReference type="ARBA" id="ARBA00005662"/>
    </source>
</evidence>
<feature type="domain" description="Capsule synthesis protein CapA" evidence="2">
    <location>
        <begin position="5"/>
        <end position="286"/>
    </location>
</feature>
<evidence type="ECO:0000313" key="3">
    <source>
        <dbReference type="EMBL" id="MBW8267942.1"/>
    </source>
</evidence>
<dbReference type="InterPro" id="IPR019079">
    <property type="entry name" value="Capsule_synth_CapA"/>
</dbReference>
<dbReference type="InterPro" id="IPR029052">
    <property type="entry name" value="Metallo-depent_PP-like"/>
</dbReference>
<dbReference type="InterPro" id="IPR052169">
    <property type="entry name" value="CW_Biosynth-Accessory"/>
</dbReference>
<gene>
    <name evidence="3" type="ORF">K1J50_00385</name>
</gene>
<comment type="similarity">
    <text evidence="1">Belongs to the CapA family.</text>
</comment>
<proteinExistence type="inferred from homology"/>
<dbReference type="Pfam" id="PF09587">
    <property type="entry name" value="PGA_cap"/>
    <property type="match status" value="1"/>
</dbReference>
<evidence type="ECO:0000313" key="4">
    <source>
        <dbReference type="Proteomes" id="UP001519924"/>
    </source>
</evidence>